<dbReference type="GO" id="GO:0008270">
    <property type="term" value="F:zinc ion binding"/>
    <property type="evidence" value="ECO:0007669"/>
    <property type="project" value="InterPro"/>
</dbReference>
<dbReference type="InterPro" id="IPR014436">
    <property type="entry name" value="Extradiol_dOase_DODA"/>
</dbReference>
<sequence>MAIDRLPVLYLSHGAPPLADDPQWTRELADWASALPRPRAILVISAHWEEAPLTLSATTTVPLVYDFWGFPERYYRVTYPAPGAPELAAKVTALLRSSDTPVHHDPTRGLDHGAYVPLKEMFPAADIPVLQVSMPSLDPTTLFDLGRKLAPLRDEGVLIIGSGFFTHNLSALSTSVDGPPPAWSVEFDHWGAETLAKGDIDTVLDFQHKAPAAALAHPRTEHFAPLFVALGAHDATHAPRTVIDGFWFGLAKRSLQLD</sequence>
<dbReference type="GO" id="GO:0008198">
    <property type="term" value="F:ferrous iron binding"/>
    <property type="evidence" value="ECO:0007669"/>
    <property type="project" value="InterPro"/>
</dbReference>
<feature type="domain" description="Extradiol ring-cleavage dioxygenase class III enzyme subunit B" evidence="6">
    <location>
        <begin position="25"/>
        <end position="235"/>
    </location>
</feature>
<evidence type="ECO:0000313" key="7">
    <source>
        <dbReference type="EMBL" id="KHF44689.1"/>
    </source>
</evidence>
<evidence type="ECO:0000256" key="1">
    <source>
        <dbReference type="ARBA" id="ARBA00001947"/>
    </source>
</evidence>
<dbReference type="PANTHER" id="PTHR30096:SF0">
    <property type="entry name" value="4,5-DOPA DIOXYGENASE EXTRADIOL-LIKE PROTEIN"/>
    <property type="match status" value="1"/>
</dbReference>
<keyword evidence="3" id="KW-0479">Metal-binding</keyword>
<dbReference type="PIRSF" id="PIRSF006157">
    <property type="entry name" value="Doxgns_DODA"/>
    <property type="match status" value="1"/>
</dbReference>
<keyword evidence="7" id="KW-0223">Dioxygenase</keyword>
<evidence type="ECO:0000256" key="5">
    <source>
        <dbReference type="ARBA" id="ARBA00023002"/>
    </source>
</evidence>
<dbReference type="EMBL" id="JRZE01000003">
    <property type="protein sequence ID" value="KHF44689.1"/>
    <property type="molecule type" value="Genomic_DNA"/>
</dbReference>
<dbReference type="AlphaFoldDB" id="A0A837D9Z9"/>
<keyword evidence="4" id="KW-0862">Zinc</keyword>
<evidence type="ECO:0000259" key="6">
    <source>
        <dbReference type="Pfam" id="PF02900"/>
    </source>
</evidence>
<dbReference type="RefSeq" id="WP_037309514.1">
    <property type="nucleotide sequence ID" value="NZ_FOWS01000002.1"/>
</dbReference>
<accession>A0A837D9Z9</accession>
<name>A0A837D9Z9_9PSEU</name>
<dbReference type="PANTHER" id="PTHR30096">
    <property type="entry name" value="4,5-DOPA DIOXYGENASE EXTRADIOL-LIKE PROTEIN"/>
    <property type="match status" value="1"/>
</dbReference>
<dbReference type="InterPro" id="IPR004183">
    <property type="entry name" value="Xdiol_dOase_suB"/>
</dbReference>
<gene>
    <name evidence="7" type="ORF">MINT15_15710</name>
</gene>
<keyword evidence="5" id="KW-0560">Oxidoreductase</keyword>
<protein>
    <submittedName>
        <fullName evidence="7">Extradiol ring-cleavage dioxygenase</fullName>
    </submittedName>
</protein>
<dbReference type="SUPFAM" id="SSF53213">
    <property type="entry name" value="LigB-like"/>
    <property type="match status" value="1"/>
</dbReference>
<evidence type="ECO:0000256" key="4">
    <source>
        <dbReference type="ARBA" id="ARBA00022833"/>
    </source>
</evidence>
<evidence type="ECO:0000256" key="2">
    <source>
        <dbReference type="ARBA" id="ARBA00007581"/>
    </source>
</evidence>
<proteinExistence type="inferred from homology"/>
<evidence type="ECO:0000313" key="8">
    <source>
        <dbReference type="Proteomes" id="UP000030848"/>
    </source>
</evidence>
<comment type="similarity">
    <text evidence="2">Belongs to the DODA-type extradiol aromatic ring-opening dioxygenase family.</text>
</comment>
<evidence type="ECO:0000256" key="3">
    <source>
        <dbReference type="ARBA" id="ARBA00022723"/>
    </source>
</evidence>
<organism evidence="7 8">
    <name type="scientific">Saccharomonospora viridis</name>
    <dbReference type="NCBI Taxonomy" id="1852"/>
    <lineage>
        <taxon>Bacteria</taxon>
        <taxon>Bacillati</taxon>
        <taxon>Actinomycetota</taxon>
        <taxon>Actinomycetes</taxon>
        <taxon>Pseudonocardiales</taxon>
        <taxon>Pseudonocardiaceae</taxon>
        <taxon>Saccharomonospora</taxon>
    </lineage>
</organism>
<dbReference type="Pfam" id="PF02900">
    <property type="entry name" value="LigB"/>
    <property type="match status" value="1"/>
</dbReference>
<comment type="caution">
    <text evidence="7">The sequence shown here is derived from an EMBL/GenBank/DDBJ whole genome shotgun (WGS) entry which is preliminary data.</text>
</comment>
<reference evidence="7 8" key="1">
    <citation type="submission" date="2014-10" db="EMBL/GenBank/DDBJ databases">
        <title>Genome sequence of Micropolyspora internatus JCM3315.</title>
        <authorList>
            <person name="Shin S.-K."/>
            <person name="Yi H."/>
        </authorList>
    </citation>
    <scope>NUCLEOTIDE SEQUENCE [LARGE SCALE GENOMIC DNA]</scope>
    <source>
        <strain evidence="7 8">JCM 3315</strain>
    </source>
</reference>
<dbReference type="GO" id="GO:0016702">
    <property type="term" value="F:oxidoreductase activity, acting on single donors with incorporation of molecular oxygen, incorporation of two atoms of oxygen"/>
    <property type="evidence" value="ECO:0007669"/>
    <property type="project" value="UniProtKB-ARBA"/>
</dbReference>
<dbReference type="Proteomes" id="UP000030848">
    <property type="component" value="Unassembled WGS sequence"/>
</dbReference>
<dbReference type="Gene3D" id="3.40.830.10">
    <property type="entry name" value="LigB-like"/>
    <property type="match status" value="1"/>
</dbReference>
<dbReference type="CDD" id="cd07363">
    <property type="entry name" value="45_DOPA_Dioxygenase"/>
    <property type="match status" value="1"/>
</dbReference>
<comment type="cofactor">
    <cofactor evidence="1">
        <name>Zn(2+)</name>
        <dbReference type="ChEBI" id="CHEBI:29105"/>
    </cofactor>
</comment>